<feature type="compositionally biased region" description="Basic residues" evidence="2">
    <location>
        <begin position="458"/>
        <end position="471"/>
    </location>
</feature>
<dbReference type="AlphaFoldDB" id="A0A7S4JRE9"/>
<feature type="region of interest" description="Disordered" evidence="2">
    <location>
        <begin position="453"/>
        <end position="487"/>
    </location>
</feature>
<evidence type="ECO:0000256" key="2">
    <source>
        <dbReference type="SAM" id="MobiDB-lite"/>
    </source>
</evidence>
<protein>
    <recommendedName>
        <fullName evidence="3">SWIM-type domain-containing protein</fullName>
    </recommendedName>
</protein>
<dbReference type="SUPFAM" id="SSF47954">
    <property type="entry name" value="Cyclin-like"/>
    <property type="match status" value="2"/>
</dbReference>
<feature type="compositionally biased region" description="Polar residues" evidence="2">
    <location>
        <begin position="1"/>
        <end position="11"/>
    </location>
</feature>
<organism evidence="4">
    <name type="scientific">Guillardia theta</name>
    <name type="common">Cryptophyte</name>
    <name type="synonym">Cryptomonas phi</name>
    <dbReference type="NCBI Taxonomy" id="55529"/>
    <lineage>
        <taxon>Eukaryota</taxon>
        <taxon>Cryptophyceae</taxon>
        <taxon>Pyrenomonadales</taxon>
        <taxon>Geminigeraceae</taxon>
        <taxon>Guillardia</taxon>
    </lineage>
</organism>
<feature type="compositionally biased region" description="Basic and acidic residues" evidence="2">
    <location>
        <begin position="472"/>
        <end position="481"/>
    </location>
</feature>
<sequence length="487" mass="55311">MTESGTQQVATETERKPWLFSEHELENTPSRQDKMTRELERTKRKSVCKLIAELGQLIKPPASLCAINSGKVFFHRVFMVQSMAEGRQNPKIVGVTCLFLACKSEECLRPLKQFIWALNKLDYLSSGKLPFGEVAEKTNAQGQVVRKKWEIEEDSEGFQAVRTNILQCERVILHVLGFDFKVDHPVAYMRSFIHFIDKKRKPEETRSLTSKDDGDDFRLTDLGEDILCRANAMANDSTTITLPLQYEGSVIAIGCVALALKINKFQIEKMKKWIKELVKYRRTEKEQCVFDSSQVTRESIEDVQNKLLDLYDEAHVAASQAQANSTEVGTGGGSQTASEAKPSPTQEAAKPAGQPTHSRPNGHHSSTDAKLQDKCARLERGEKVLHEGSKVYELKKVGNVYSCTCLIWRNISEVDERRTCRHLIAIRGEKEEMGRVGEECYKKSDQVFQKFLQEDRRNHHHGAHADHKRKSEHPEGTDPNKRPNHGH</sequence>
<dbReference type="CDD" id="cd20546">
    <property type="entry name" value="CYCLIN_SpCG1C_ScCTK2-like_rpt2"/>
    <property type="match status" value="1"/>
</dbReference>
<evidence type="ECO:0000259" key="3">
    <source>
        <dbReference type="PROSITE" id="PS50966"/>
    </source>
</evidence>
<feature type="compositionally biased region" description="Basic and acidic residues" evidence="2">
    <location>
        <begin position="12"/>
        <end position="38"/>
    </location>
</feature>
<dbReference type="InterPro" id="IPR036915">
    <property type="entry name" value="Cyclin-like_sf"/>
</dbReference>
<keyword evidence="1" id="KW-0479">Metal-binding</keyword>
<dbReference type="Pfam" id="PF00134">
    <property type="entry name" value="Cyclin_N"/>
    <property type="match status" value="1"/>
</dbReference>
<evidence type="ECO:0000256" key="1">
    <source>
        <dbReference type="PROSITE-ProRule" id="PRU00325"/>
    </source>
</evidence>
<dbReference type="Gene3D" id="1.10.472.10">
    <property type="entry name" value="Cyclin-like"/>
    <property type="match status" value="2"/>
</dbReference>
<gene>
    <name evidence="4" type="ORF">GTHE00462_LOCUS7150</name>
</gene>
<dbReference type="PROSITE" id="PS50966">
    <property type="entry name" value="ZF_SWIM"/>
    <property type="match status" value="1"/>
</dbReference>
<dbReference type="InterPro" id="IPR007527">
    <property type="entry name" value="Znf_SWIM"/>
</dbReference>
<feature type="domain" description="SWIM-type" evidence="3">
    <location>
        <begin position="392"/>
        <end position="431"/>
    </location>
</feature>
<dbReference type="InterPro" id="IPR043198">
    <property type="entry name" value="Cyclin/Ssn8"/>
</dbReference>
<feature type="region of interest" description="Disordered" evidence="2">
    <location>
        <begin position="1"/>
        <end position="38"/>
    </location>
</feature>
<dbReference type="InterPro" id="IPR006671">
    <property type="entry name" value="Cyclin_N"/>
</dbReference>
<dbReference type="GO" id="GO:0006357">
    <property type="term" value="P:regulation of transcription by RNA polymerase II"/>
    <property type="evidence" value="ECO:0007669"/>
    <property type="project" value="InterPro"/>
</dbReference>
<name>A0A7S4JRE9_GUITH</name>
<keyword evidence="1" id="KW-0862">Zinc</keyword>
<dbReference type="PANTHER" id="PTHR10026">
    <property type="entry name" value="CYCLIN"/>
    <property type="match status" value="1"/>
</dbReference>
<accession>A0A7S4JRE9</accession>
<dbReference type="GO" id="GO:0016538">
    <property type="term" value="F:cyclin-dependent protein serine/threonine kinase regulator activity"/>
    <property type="evidence" value="ECO:0007669"/>
    <property type="project" value="InterPro"/>
</dbReference>
<dbReference type="EMBL" id="HBKN01009102">
    <property type="protein sequence ID" value="CAE2271878.1"/>
    <property type="molecule type" value="Transcribed_RNA"/>
</dbReference>
<proteinExistence type="predicted"/>
<evidence type="ECO:0000313" key="4">
    <source>
        <dbReference type="EMBL" id="CAE2271878.1"/>
    </source>
</evidence>
<dbReference type="GO" id="GO:0008270">
    <property type="term" value="F:zinc ion binding"/>
    <property type="evidence" value="ECO:0007669"/>
    <property type="project" value="UniProtKB-KW"/>
</dbReference>
<feature type="compositionally biased region" description="Polar residues" evidence="2">
    <location>
        <begin position="335"/>
        <end position="346"/>
    </location>
</feature>
<reference evidence="4" key="1">
    <citation type="submission" date="2021-01" db="EMBL/GenBank/DDBJ databases">
        <authorList>
            <person name="Corre E."/>
            <person name="Pelletier E."/>
            <person name="Niang G."/>
            <person name="Scheremetjew M."/>
            <person name="Finn R."/>
            <person name="Kale V."/>
            <person name="Holt S."/>
            <person name="Cochrane G."/>
            <person name="Meng A."/>
            <person name="Brown T."/>
            <person name="Cohen L."/>
        </authorList>
    </citation>
    <scope>NUCLEOTIDE SEQUENCE</scope>
    <source>
        <strain evidence="4">CCMP 2712</strain>
    </source>
</reference>
<feature type="region of interest" description="Disordered" evidence="2">
    <location>
        <begin position="321"/>
        <end position="370"/>
    </location>
</feature>
<keyword evidence="1" id="KW-0863">Zinc-finger</keyword>